<keyword evidence="3 6" id="KW-1133">Transmembrane helix</keyword>
<dbReference type="EMBL" id="BSUK01000001">
    <property type="protein sequence ID" value="GMA26290.1"/>
    <property type="molecule type" value="Genomic_DNA"/>
</dbReference>
<feature type="transmembrane region" description="Helical" evidence="6">
    <location>
        <begin position="166"/>
        <end position="187"/>
    </location>
</feature>
<evidence type="ECO:0000256" key="6">
    <source>
        <dbReference type="SAM" id="Phobius"/>
    </source>
</evidence>
<evidence type="ECO:0000313" key="9">
    <source>
        <dbReference type="Proteomes" id="UP001157091"/>
    </source>
</evidence>
<reference evidence="9" key="1">
    <citation type="journal article" date="2019" name="Int. J. Syst. Evol. Microbiol.">
        <title>The Global Catalogue of Microorganisms (GCM) 10K type strain sequencing project: providing services to taxonomists for standard genome sequencing and annotation.</title>
        <authorList>
            <consortium name="The Broad Institute Genomics Platform"/>
            <consortium name="The Broad Institute Genome Sequencing Center for Infectious Disease"/>
            <person name="Wu L."/>
            <person name="Ma J."/>
        </authorList>
    </citation>
    <scope>NUCLEOTIDE SEQUENCE [LARGE SCALE GENOMIC DNA]</scope>
    <source>
        <strain evidence="9">NBRC 106348</strain>
    </source>
</reference>
<name>A0ABQ6I682_9MICO</name>
<evidence type="ECO:0000256" key="3">
    <source>
        <dbReference type="ARBA" id="ARBA00022989"/>
    </source>
</evidence>
<dbReference type="SUPFAM" id="SSF103473">
    <property type="entry name" value="MFS general substrate transporter"/>
    <property type="match status" value="1"/>
</dbReference>
<feature type="transmembrane region" description="Helical" evidence="6">
    <location>
        <begin position="60"/>
        <end position="78"/>
    </location>
</feature>
<feature type="transmembrane region" description="Helical" evidence="6">
    <location>
        <begin position="90"/>
        <end position="109"/>
    </location>
</feature>
<evidence type="ECO:0000256" key="5">
    <source>
        <dbReference type="SAM" id="MobiDB-lite"/>
    </source>
</evidence>
<dbReference type="PROSITE" id="PS50850">
    <property type="entry name" value="MFS"/>
    <property type="match status" value="1"/>
</dbReference>
<feature type="transmembrane region" description="Helical" evidence="6">
    <location>
        <begin position="199"/>
        <end position="219"/>
    </location>
</feature>
<evidence type="ECO:0000259" key="7">
    <source>
        <dbReference type="PROSITE" id="PS50850"/>
    </source>
</evidence>
<dbReference type="PANTHER" id="PTHR43683">
    <property type="entry name" value="MULTIDRUG EFFLUX PROTEIN YFMO"/>
    <property type="match status" value="1"/>
</dbReference>
<dbReference type="InterPro" id="IPR011701">
    <property type="entry name" value="MFS"/>
</dbReference>
<feature type="transmembrane region" description="Helical" evidence="6">
    <location>
        <begin position="130"/>
        <end position="154"/>
    </location>
</feature>
<proteinExistence type="predicted"/>
<feature type="compositionally biased region" description="Low complexity" evidence="5">
    <location>
        <begin position="235"/>
        <end position="249"/>
    </location>
</feature>
<feature type="region of interest" description="Disordered" evidence="5">
    <location>
        <begin position="229"/>
        <end position="249"/>
    </location>
</feature>
<organism evidence="8 9">
    <name type="scientific">Luteimicrobium album</name>
    <dbReference type="NCBI Taxonomy" id="1054550"/>
    <lineage>
        <taxon>Bacteria</taxon>
        <taxon>Bacillati</taxon>
        <taxon>Actinomycetota</taxon>
        <taxon>Actinomycetes</taxon>
        <taxon>Micrococcales</taxon>
        <taxon>Luteimicrobium</taxon>
    </lineage>
</organism>
<feature type="domain" description="Major facilitator superfamily (MFS) profile" evidence="7">
    <location>
        <begin position="1"/>
        <end position="249"/>
    </location>
</feature>
<keyword evidence="4 6" id="KW-0472">Membrane</keyword>
<dbReference type="Gene3D" id="1.20.1250.20">
    <property type="entry name" value="MFS general substrate transporter like domains"/>
    <property type="match status" value="1"/>
</dbReference>
<protein>
    <recommendedName>
        <fullName evidence="7">Major facilitator superfamily (MFS) profile domain-containing protein</fullName>
    </recommendedName>
</protein>
<evidence type="ECO:0000256" key="2">
    <source>
        <dbReference type="ARBA" id="ARBA00022692"/>
    </source>
</evidence>
<dbReference type="Pfam" id="PF07690">
    <property type="entry name" value="MFS_1"/>
    <property type="match status" value="1"/>
</dbReference>
<feature type="region of interest" description="Disordered" evidence="5">
    <location>
        <begin position="1"/>
        <end position="21"/>
    </location>
</feature>
<dbReference type="InterPro" id="IPR036259">
    <property type="entry name" value="MFS_trans_sf"/>
</dbReference>
<keyword evidence="9" id="KW-1185">Reference proteome</keyword>
<evidence type="ECO:0000256" key="4">
    <source>
        <dbReference type="ARBA" id="ARBA00023136"/>
    </source>
</evidence>
<keyword evidence="2 6" id="KW-0812">Transmembrane</keyword>
<accession>A0ABQ6I682</accession>
<sequence length="249" mass="25684">MDADQRPGDHRRLLRARRADEQRRGDHLGPCVLGLGNALFIATSLATITSLAKGPLKKAILLYESALGIGIGLGPIVGGQLGEHIGWRGPFFGVAVLMAIGLVATLLFLPATPKPAHKVSVADPIKALRYPGLLVVAVTALLYNFGMFVLMAVAPYPLALGSTHFGAAQVGWVFFGWGICLAVMSIWGSSWLENQVGTFAAIVVGLVGFAACLALMAVFSQGNTTDGVSGGNPGASSPASSRAACSSAS</sequence>
<comment type="caution">
    <text evidence="8">The sequence shown here is derived from an EMBL/GenBank/DDBJ whole genome shotgun (WGS) entry which is preliminary data.</text>
</comment>
<feature type="transmembrane region" description="Helical" evidence="6">
    <location>
        <begin position="27"/>
        <end position="48"/>
    </location>
</feature>
<evidence type="ECO:0000313" key="8">
    <source>
        <dbReference type="EMBL" id="GMA26290.1"/>
    </source>
</evidence>
<gene>
    <name evidence="8" type="ORF">GCM10025864_40490</name>
</gene>
<dbReference type="PANTHER" id="PTHR43683:SF1">
    <property type="entry name" value="MULTIDRUG EFFLUX PROTEIN YFMO"/>
    <property type="match status" value="1"/>
</dbReference>
<dbReference type="InterPro" id="IPR020846">
    <property type="entry name" value="MFS_dom"/>
</dbReference>
<dbReference type="InterPro" id="IPR053200">
    <property type="entry name" value="YfmO-like"/>
</dbReference>
<evidence type="ECO:0000256" key="1">
    <source>
        <dbReference type="ARBA" id="ARBA00004651"/>
    </source>
</evidence>
<dbReference type="Proteomes" id="UP001157091">
    <property type="component" value="Unassembled WGS sequence"/>
</dbReference>
<comment type="subcellular location">
    <subcellularLocation>
        <location evidence="1">Cell membrane</location>
        <topology evidence="1">Multi-pass membrane protein</topology>
    </subcellularLocation>
</comment>